<name>A0A2A4X3I8_9GAMM</name>
<evidence type="ECO:0000256" key="7">
    <source>
        <dbReference type="ARBA" id="ARBA00023235"/>
    </source>
</evidence>
<dbReference type="AlphaFoldDB" id="A0A2A4X3I8"/>
<evidence type="ECO:0000256" key="5">
    <source>
        <dbReference type="ARBA" id="ARBA00023110"/>
    </source>
</evidence>
<evidence type="ECO:0000256" key="6">
    <source>
        <dbReference type="ARBA" id="ARBA00023186"/>
    </source>
</evidence>
<comment type="caution">
    <text evidence="12">The sequence shown here is derived from an EMBL/GenBank/DDBJ whole genome shotgun (WGS) entry which is preliminary data.</text>
</comment>
<dbReference type="InterPro" id="IPR001179">
    <property type="entry name" value="PPIase_FKBP_dom"/>
</dbReference>
<protein>
    <recommendedName>
        <fullName evidence="10">Peptidyl-prolyl cis-trans isomerase</fullName>
        <ecNumber evidence="10">5.2.1.8</ecNumber>
    </recommendedName>
</protein>
<evidence type="ECO:0000256" key="2">
    <source>
        <dbReference type="ARBA" id="ARBA00004496"/>
    </source>
</evidence>
<keyword evidence="7 9" id="KW-0413">Isomerase</keyword>
<evidence type="ECO:0000256" key="1">
    <source>
        <dbReference type="ARBA" id="ARBA00000971"/>
    </source>
</evidence>
<dbReference type="GO" id="GO:0042026">
    <property type="term" value="P:protein refolding"/>
    <property type="evidence" value="ECO:0007669"/>
    <property type="project" value="UniProtKB-ARBA"/>
</dbReference>
<gene>
    <name evidence="12" type="ORF">COB20_08510</name>
</gene>
<dbReference type="Pfam" id="PF00254">
    <property type="entry name" value="FKBP_C"/>
    <property type="match status" value="1"/>
</dbReference>
<evidence type="ECO:0000256" key="9">
    <source>
        <dbReference type="PROSITE-ProRule" id="PRU00277"/>
    </source>
</evidence>
<feature type="domain" description="PPIase FKBP-type" evidence="11">
    <location>
        <begin position="18"/>
        <end position="97"/>
    </location>
</feature>
<comment type="subcellular location">
    <subcellularLocation>
        <location evidence="2">Cytoplasm</location>
    </subcellularLocation>
</comment>
<dbReference type="PANTHER" id="PTHR47861">
    <property type="entry name" value="FKBP-TYPE PEPTIDYL-PROLYL CIS-TRANS ISOMERASE SLYD"/>
    <property type="match status" value="1"/>
</dbReference>
<evidence type="ECO:0000313" key="13">
    <source>
        <dbReference type="Proteomes" id="UP000218767"/>
    </source>
</evidence>
<sequence length="180" mass="19754">MSEVESAKEQTEQTITLNKVVSFHYRLAEVGEDGERAEWREESHGGAPLAYLHGFHNVVVGLEKALEGKKVGDAIEITLQPDDAYGLRRPNSKQRVPIKHLQFPGPVKKILPGMPATVDTNQGKRAVVILKAGKFNADVDFNHPLAGKVLYYEVQVEGIRDASAEEIAHGHVHGTGGHQH</sequence>
<dbReference type="SUPFAM" id="SSF54534">
    <property type="entry name" value="FKBP-like"/>
    <property type="match status" value="1"/>
</dbReference>
<keyword evidence="5 9" id="KW-0697">Rotamase</keyword>
<dbReference type="PANTHER" id="PTHR47861:SF3">
    <property type="entry name" value="FKBP-TYPE PEPTIDYL-PROLYL CIS-TRANS ISOMERASE SLYD"/>
    <property type="match status" value="1"/>
</dbReference>
<dbReference type="EMBL" id="NVUL01000047">
    <property type="protein sequence ID" value="PCI77242.1"/>
    <property type="molecule type" value="Genomic_DNA"/>
</dbReference>
<accession>A0A2A4X3I8</accession>
<dbReference type="Proteomes" id="UP000218767">
    <property type="component" value="Unassembled WGS sequence"/>
</dbReference>
<dbReference type="InterPro" id="IPR046357">
    <property type="entry name" value="PPIase_dom_sf"/>
</dbReference>
<comment type="function">
    <text evidence="8">Also involved in hydrogenase metallocenter assembly, probably by participating in the nickel insertion step. This function in hydrogenase biosynthesis requires chaperone activity and the presence of the metal-binding domain, but not PPIase activity.</text>
</comment>
<dbReference type="GO" id="GO:0003755">
    <property type="term" value="F:peptidyl-prolyl cis-trans isomerase activity"/>
    <property type="evidence" value="ECO:0007669"/>
    <property type="project" value="UniProtKB-UniRule"/>
</dbReference>
<dbReference type="PROSITE" id="PS50059">
    <property type="entry name" value="FKBP_PPIASE"/>
    <property type="match status" value="1"/>
</dbReference>
<evidence type="ECO:0000256" key="4">
    <source>
        <dbReference type="ARBA" id="ARBA00022490"/>
    </source>
</evidence>
<evidence type="ECO:0000256" key="8">
    <source>
        <dbReference type="ARBA" id="ARBA00037071"/>
    </source>
</evidence>
<dbReference type="GO" id="GO:0005737">
    <property type="term" value="C:cytoplasm"/>
    <property type="evidence" value="ECO:0007669"/>
    <property type="project" value="UniProtKB-SubCell"/>
</dbReference>
<evidence type="ECO:0000313" key="12">
    <source>
        <dbReference type="EMBL" id="PCI77242.1"/>
    </source>
</evidence>
<keyword evidence="6" id="KW-0143">Chaperone</keyword>
<dbReference type="EC" id="5.2.1.8" evidence="10"/>
<comment type="similarity">
    <text evidence="3 10">Belongs to the FKBP-type PPIase family.</text>
</comment>
<comment type="catalytic activity">
    <reaction evidence="1 9 10">
        <text>[protein]-peptidylproline (omega=180) = [protein]-peptidylproline (omega=0)</text>
        <dbReference type="Rhea" id="RHEA:16237"/>
        <dbReference type="Rhea" id="RHEA-COMP:10747"/>
        <dbReference type="Rhea" id="RHEA-COMP:10748"/>
        <dbReference type="ChEBI" id="CHEBI:83833"/>
        <dbReference type="ChEBI" id="CHEBI:83834"/>
        <dbReference type="EC" id="5.2.1.8"/>
    </reaction>
</comment>
<organism evidence="12 13">
    <name type="scientific">SAR86 cluster bacterium</name>
    <dbReference type="NCBI Taxonomy" id="2030880"/>
    <lineage>
        <taxon>Bacteria</taxon>
        <taxon>Pseudomonadati</taxon>
        <taxon>Pseudomonadota</taxon>
        <taxon>Gammaproteobacteria</taxon>
        <taxon>SAR86 cluster</taxon>
    </lineage>
</organism>
<evidence type="ECO:0000259" key="11">
    <source>
        <dbReference type="PROSITE" id="PS50059"/>
    </source>
</evidence>
<evidence type="ECO:0000256" key="3">
    <source>
        <dbReference type="ARBA" id="ARBA00006577"/>
    </source>
</evidence>
<proteinExistence type="inferred from homology"/>
<evidence type="ECO:0000256" key="10">
    <source>
        <dbReference type="RuleBase" id="RU003915"/>
    </source>
</evidence>
<dbReference type="Gene3D" id="3.10.50.40">
    <property type="match status" value="1"/>
</dbReference>
<reference evidence="13" key="1">
    <citation type="submission" date="2017-08" db="EMBL/GenBank/DDBJ databases">
        <title>A dynamic microbial community with high functional redundancy inhabits the cold, oxic subseafloor aquifer.</title>
        <authorList>
            <person name="Tully B.J."/>
            <person name="Wheat C.G."/>
            <person name="Glazer B.T."/>
            <person name="Huber J.A."/>
        </authorList>
    </citation>
    <scope>NUCLEOTIDE SEQUENCE [LARGE SCALE GENOMIC DNA]</scope>
</reference>
<keyword evidence="4" id="KW-0963">Cytoplasm</keyword>